<name>S8DVX8_FOMSC</name>
<evidence type="ECO:0000313" key="2">
    <source>
        <dbReference type="Proteomes" id="UP000015241"/>
    </source>
</evidence>
<gene>
    <name evidence="1" type="ORF">FOMPIDRAFT_1025827</name>
</gene>
<keyword evidence="2" id="KW-1185">Reference proteome</keyword>
<sequence length="180" mass="20431">MLSTRVLALRSPYHFFLQPVPPPRPWTKVKTATRSSQPRHGMQLKWTPSGPEVRSKNAVVVLRRFEETLRSLYWRKIALPADESNLTSLPPREYLSALLQPVADLFNQLHSPRVLTTPMRSVSVELCEAIYRATFVAEDLEQWKSGVPYIVSVPDNLFDSHGTVSPTTQTALSKTIEHQP</sequence>
<dbReference type="AlphaFoldDB" id="S8DVX8"/>
<dbReference type="HOGENOM" id="CLU_1499767_0_0_1"/>
<accession>S8DVX8</accession>
<dbReference type="EMBL" id="KE504209">
    <property type="protein sequence ID" value="EPS95343.1"/>
    <property type="molecule type" value="Genomic_DNA"/>
</dbReference>
<dbReference type="InParanoid" id="S8DVX8"/>
<organism evidence="1 2">
    <name type="scientific">Fomitopsis schrenkii</name>
    <name type="common">Brown rot fungus</name>
    <dbReference type="NCBI Taxonomy" id="2126942"/>
    <lineage>
        <taxon>Eukaryota</taxon>
        <taxon>Fungi</taxon>
        <taxon>Dikarya</taxon>
        <taxon>Basidiomycota</taxon>
        <taxon>Agaricomycotina</taxon>
        <taxon>Agaricomycetes</taxon>
        <taxon>Polyporales</taxon>
        <taxon>Fomitopsis</taxon>
    </lineage>
</organism>
<feature type="non-terminal residue" evidence="1">
    <location>
        <position position="180"/>
    </location>
</feature>
<evidence type="ECO:0000313" key="1">
    <source>
        <dbReference type="EMBL" id="EPS95343.1"/>
    </source>
</evidence>
<protein>
    <submittedName>
        <fullName evidence="1">Uncharacterized protein</fullName>
    </submittedName>
</protein>
<dbReference type="Proteomes" id="UP000015241">
    <property type="component" value="Unassembled WGS sequence"/>
</dbReference>
<proteinExistence type="predicted"/>
<reference evidence="1 2" key="1">
    <citation type="journal article" date="2012" name="Science">
        <title>The Paleozoic origin of enzymatic lignin decomposition reconstructed from 31 fungal genomes.</title>
        <authorList>
            <person name="Floudas D."/>
            <person name="Binder M."/>
            <person name="Riley R."/>
            <person name="Barry K."/>
            <person name="Blanchette R.A."/>
            <person name="Henrissat B."/>
            <person name="Martinez A.T."/>
            <person name="Otillar R."/>
            <person name="Spatafora J.W."/>
            <person name="Yadav J.S."/>
            <person name="Aerts A."/>
            <person name="Benoit I."/>
            <person name="Boyd A."/>
            <person name="Carlson A."/>
            <person name="Copeland A."/>
            <person name="Coutinho P.M."/>
            <person name="de Vries R.P."/>
            <person name="Ferreira P."/>
            <person name="Findley K."/>
            <person name="Foster B."/>
            <person name="Gaskell J."/>
            <person name="Glotzer D."/>
            <person name="Gorecki P."/>
            <person name="Heitman J."/>
            <person name="Hesse C."/>
            <person name="Hori C."/>
            <person name="Igarashi K."/>
            <person name="Jurgens J.A."/>
            <person name="Kallen N."/>
            <person name="Kersten P."/>
            <person name="Kohler A."/>
            <person name="Kuees U."/>
            <person name="Kumar T.K.A."/>
            <person name="Kuo A."/>
            <person name="LaButti K."/>
            <person name="Larrondo L.F."/>
            <person name="Lindquist E."/>
            <person name="Ling A."/>
            <person name="Lombard V."/>
            <person name="Lucas S."/>
            <person name="Lundell T."/>
            <person name="Martin R."/>
            <person name="McLaughlin D.J."/>
            <person name="Morgenstern I."/>
            <person name="Morin E."/>
            <person name="Murat C."/>
            <person name="Nagy L.G."/>
            <person name="Nolan M."/>
            <person name="Ohm R.A."/>
            <person name="Patyshakuliyeva A."/>
            <person name="Rokas A."/>
            <person name="Ruiz-Duenas F.J."/>
            <person name="Sabat G."/>
            <person name="Salamov A."/>
            <person name="Samejima M."/>
            <person name="Schmutz J."/>
            <person name="Slot J.C."/>
            <person name="St John F."/>
            <person name="Stenlid J."/>
            <person name="Sun H."/>
            <person name="Sun S."/>
            <person name="Syed K."/>
            <person name="Tsang A."/>
            <person name="Wiebenga A."/>
            <person name="Young D."/>
            <person name="Pisabarro A."/>
            <person name="Eastwood D.C."/>
            <person name="Martin F."/>
            <person name="Cullen D."/>
            <person name="Grigoriev I.V."/>
            <person name="Hibbett D.S."/>
        </authorList>
    </citation>
    <scope>NUCLEOTIDE SEQUENCE</scope>
    <source>
        <strain evidence="2">FP-58527</strain>
    </source>
</reference>